<evidence type="ECO:0000313" key="2">
    <source>
        <dbReference type="Proteomes" id="UP000219947"/>
    </source>
</evidence>
<name>A0A2A8D8V3_9MICC</name>
<organism evidence="1 2">
    <name type="scientific">Rothia dentocariosa</name>
    <dbReference type="NCBI Taxonomy" id="2047"/>
    <lineage>
        <taxon>Bacteria</taxon>
        <taxon>Bacillati</taxon>
        <taxon>Actinomycetota</taxon>
        <taxon>Actinomycetes</taxon>
        <taxon>Micrococcales</taxon>
        <taxon>Micrococcaceae</taxon>
        <taxon>Rothia</taxon>
    </lineage>
</organism>
<keyword evidence="2" id="KW-1185">Reference proteome</keyword>
<protein>
    <submittedName>
        <fullName evidence="1">Uncharacterized protein</fullName>
    </submittedName>
</protein>
<dbReference type="AlphaFoldDB" id="A0A2A8D8V3"/>
<accession>A0A2A8D8V3</accession>
<evidence type="ECO:0000313" key="1">
    <source>
        <dbReference type="EMBL" id="PEN17314.1"/>
    </source>
</evidence>
<reference evidence="1" key="1">
    <citation type="submission" date="2017-10" db="EMBL/GenBank/DDBJ databases">
        <title>Kefir isolates.</title>
        <authorList>
            <person name="Kim Y."/>
            <person name="Blasche S."/>
        </authorList>
    </citation>
    <scope>NUCLEOTIDE SEQUENCE [LARGE SCALE GENOMIC DNA]</scope>
    <source>
        <strain evidence="1">OG2-2</strain>
    </source>
</reference>
<sequence length="204" mass="23698">MGYYDDGYGNSFFPAIYITEDKVLERQTQALRDQGWAIIEISCAAIVRDGDAGVKEILRAIEFPYDMPTVGDPVGWTEEFIEDLHWLDLSKGVFVILKDYDALFSVHDAPEYYNAKRMARHLQTVDSNLRHRHTRFAYADYDPPHVLYAIEVSRDKLDTVLDFFEGHATIIPEFDEDNPGAEYPPFKKYVDETRRNRLYGISTW</sequence>
<gene>
    <name evidence="1" type="ORF">CRM92_04705</name>
</gene>
<dbReference type="EMBL" id="PDEV01000001">
    <property type="protein sequence ID" value="PEN17314.1"/>
    <property type="molecule type" value="Genomic_DNA"/>
</dbReference>
<dbReference type="RefSeq" id="WP_098042469.1">
    <property type="nucleotide sequence ID" value="NZ_CAUOPE010000020.1"/>
</dbReference>
<proteinExistence type="predicted"/>
<comment type="caution">
    <text evidence="1">The sequence shown here is derived from an EMBL/GenBank/DDBJ whole genome shotgun (WGS) entry which is preliminary data.</text>
</comment>
<dbReference type="Proteomes" id="UP000219947">
    <property type="component" value="Unassembled WGS sequence"/>
</dbReference>